<dbReference type="GO" id="GO:0001725">
    <property type="term" value="C:stress fiber"/>
    <property type="evidence" value="ECO:0007669"/>
    <property type="project" value="TreeGrafter"/>
</dbReference>
<dbReference type="SUPFAM" id="SSF50156">
    <property type="entry name" value="PDZ domain-like"/>
    <property type="match status" value="1"/>
</dbReference>
<comment type="caution">
    <text evidence="10">The sequence shown here is derived from an EMBL/GenBank/DDBJ whole genome shotgun (WGS) entry which is preliminary data.</text>
</comment>
<keyword evidence="3 6" id="KW-0479">Metal-binding</keyword>
<comment type="subcellular location">
    <subcellularLocation>
        <location evidence="1">Cytoplasm</location>
    </subcellularLocation>
</comment>
<evidence type="ECO:0000256" key="7">
    <source>
        <dbReference type="SAM" id="MobiDB-lite"/>
    </source>
</evidence>
<dbReference type="AlphaFoldDB" id="A0A210QVE9"/>
<dbReference type="FunFam" id="2.10.110.10:FF:000069">
    <property type="entry name" value="Uncharacterized protein, isoform Z"/>
    <property type="match status" value="1"/>
</dbReference>
<dbReference type="Pfam" id="PF00595">
    <property type="entry name" value="PDZ"/>
    <property type="match status" value="1"/>
</dbReference>
<dbReference type="Pfam" id="PF00412">
    <property type="entry name" value="LIM"/>
    <property type="match status" value="3"/>
</dbReference>
<feature type="domain" description="PDZ" evidence="9">
    <location>
        <begin position="7"/>
        <end position="90"/>
    </location>
</feature>
<dbReference type="InterPro" id="IPR031847">
    <property type="entry name" value="PDLI1-4/Zasp-like_mid"/>
</dbReference>
<dbReference type="InterPro" id="IPR036034">
    <property type="entry name" value="PDZ_sf"/>
</dbReference>
<dbReference type="GO" id="GO:0051371">
    <property type="term" value="F:muscle alpha-actinin binding"/>
    <property type="evidence" value="ECO:0007669"/>
    <property type="project" value="TreeGrafter"/>
</dbReference>
<feature type="compositionally biased region" description="Basic and acidic residues" evidence="7">
    <location>
        <begin position="314"/>
        <end position="323"/>
    </location>
</feature>
<dbReference type="GO" id="GO:0046872">
    <property type="term" value="F:metal ion binding"/>
    <property type="evidence" value="ECO:0007669"/>
    <property type="project" value="UniProtKB-KW"/>
</dbReference>
<dbReference type="SUPFAM" id="SSF57716">
    <property type="entry name" value="Glucocorticoid receptor-like (DNA-binding domain)"/>
    <property type="match status" value="4"/>
</dbReference>
<dbReference type="CDD" id="cd23068">
    <property type="entry name" value="PDZ_ZASP52-like"/>
    <property type="match status" value="1"/>
</dbReference>
<feature type="compositionally biased region" description="Low complexity" evidence="7">
    <location>
        <begin position="472"/>
        <end position="487"/>
    </location>
</feature>
<dbReference type="PROSITE" id="PS50106">
    <property type="entry name" value="PDZ"/>
    <property type="match status" value="1"/>
</dbReference>
<dbReference type="PANTHER" id="PTHR24214">
    <property type="entry name" value="PDZ AND LIM DOMAIN PROTEIN ZASP"/>
    <property type="match status" value="1"/>
</dbReference>
<keyword evidence="2" id="KW-0963">Cytoplasm</keyword>
<dbReference type="Gene3D" id="2.10.110.10">
    <property type="entry name" value="Cysteine Rich Protein"/>
    <property type="match status" value="3"/>
</dbReference>
<dbReference type="GO" id="GO:0005912">
    <property type="term" value="C:adherens junction"/>
    <property type="evidence" value="ECO:0007669"/>
    <property type="project" value="TreeGrafter"/>
</dbReference>
<dbReference type="InterPro" id="IPR001781">
    <property type="entry name" value="Znf_LIM"/>
</dbReference>
<feature type="compositionally biased region" description="Pro residues" evidence="7">
    <location>
        <begin position="430"/>
        <end position="441"/>
    </location>
</feature>
<gene>
    <name evidence="10" type="ORF">KP79_PYT06320</name>
</gene>
<evidence type="ECO:0000313" key="11">
    <source>
        <dbReference type="Proteomes" id="UP000242188"/>
    </source>
</evidence>
<dbReference type="GO" id="GO:0030036">
    <property type="term" value="P:actin cytoskeleton organization"/>
    <property type="evidence" value="ECO:0007669"/>
    <property type="project" value="TreeGrafter"/>
</dbReference>
<evidence type="ECO:0000256" key="1">
    <source>
        <dbReference type="ARBA" id="ARBA00004496"/>
    </source>
</evidence>
<dbReference type="Gene3D" id="2.30.42.10">
    <property type="match status" value="1"/>
</dbReference>
<evidence type="ECO:0000256" key="4">
    <source>
        <dbReference type="ARBA" id="ARBA00022833"/>
    </source>
</evidence>
<dbReference type="SMART" id="SM00132">
    <property type="entry name" value="LIM"/>
    <property type="match status" value="3"/>
</dbReference>
<dbReference type="GO" id="GO:0061061">
    <property type="term" value="P:muscle structure development"/>
    <property type="evidence" value="ECO:0007669"/>
    <property type="project" value="TreeGrafter"/>
</dbReference>
<dbReference type="OrthoDB" id="5911912at2759"/>
<dbReference type="EMBL" id="NEDP02001668">
    <property type="protein sequence ID" value="OWF52738.1"/>
    <property type="molecule type" value="Genomic_DNA"/>
</dbReference>
<dbReference type="GO" id="GO:0031941">
    <property type="term" value="C:filamentous actin"/>
    <property type="evidence" value="ECO:0007669"/>
    <property type="project" value="TreeGrafter"/>
</dbReference>
<evidence type="ECO:0000256" key="3">
    <source>
        <dbReference type="ARBA" id="ARBA00022723"/>
    </source>
</evidence>
<evidence type="ECO:0000259" key="8">
    <source>
        <dbReference type="PROSITE" id="PS50023"/>
    </source>
</evidence>
<feature type="region of interest" description="Disordered" evidence="7">
    <location>
        <begin position="293"/>
        <end position="352"/>
    </location>
</feature>
<dbReference type="PROSITE" id="PS50023">
    <property type="entry name" value="LIM_DOMAIN_2"/>
    <property type="match status" value="2"/>
</dbReference>
<evidence type="ECO:0000259" key="9">
    <source>
        <dbReference type="PROSITE" id="PS50106"/>
    </source>
</evidence>
<feature type="compositionally biased region" description="Polar residues" evidence="7">
    <location>
        <begin position="259"/>
        <end position="268"/>
    </location>
</feature>
<feature type="domain" description="LIM zinc-binding" evidence="8">
    <location>
        <begin position="661"/>
        <end position="716"/>
    </location>
</feature>
<sequence>MSLLTLEAKLERVDPSTQWGFRMQGGQDFSAPLAIQRVLPGSLAAKCGLQQGDIILKIGNSDANIMKHKDAQGAIMGSGNKLDLLLQRIREKKAKKPTNNYIGKNLEQYMEDESTTADQGAPPHQYQYEKFSAPAIPSKAGGLIQYDSTSSNYNVSARPYGAPTPPTQSSTFQSQLNTIAQQTQNIDLTPKPAVADFQTAAQRYTEREDKPPSASQQSKSFKTLQEAIDSGQGPPSAILPIQTTNTPVDRRSPSPIQPGVSNIGTPKLNTSHVAQFNNISQFNSPAGLYNSDSANSSYRVQRTNGSPPDTSSGGEKEVDDFGRKIYRPSETFKLVHEQDDPTPKKDENFKSNPSRTFQILQQQLEPGTAAPPPPAPPAVDSHSVPSWVPGVSKRPDLPVEIAAERLSDVLQDAPQDLPQIQPLVSNVPPDVAPPQPAPPQEAPTELPICEPQVEAPKPAPAPAPAQAPAPVPWASTAPKAAAAAPKAFVPKVQSKASAPGGPRPGDALPRPTGTGAVRGKKGDVTVYQEGQPLPGGARVPICSTCGNTIRGPFVVAMHKTWCPDHFVCAQPRCGVKLLDIGFVEEGGFLYCEKDYETYFAPKCSVCSQAIVGECVNALQKTYHPDCFTCHQCKQAIGGNQFHLEDGHAYCEHDWKQMFQTMCKGCAFPIEPGDRWVEAMGSNYHSECFNCSTCQVSLEGQPFYAKAGKPYCKKHAR</sequence>
<evidence type="ECO:0000256" key="6">
    <source>
        <dbReference type="PROSITE-ProRule" id="PRU00125"/>
    </source>
</evidence>
<dbReference type="PANTHER" id="PTHR24214:SF38">
    <property type="entry name" value="PDZ AND LIM DOMAIN PROTEIN ZASP-RELATED"/>
    <property type="match status" value="1"/>
</dbReference>
<dbReference type="Proteomes" id="UP000242188">
    <property type="component" value="Unassembled WGS sequence"/>
</dbReference>
<reference evidence="10 11" key="1">
    <citation type="journal article" date="2017" name="Nat. Ecol. Evol.">
        <title>Scallop genome provides insights into evolution of bilaterian karyotype and development.</title>
        <authorList>
            <person name="Wang S."/>
            <person name="Zhang J."/>
            <person name="Jiao W."/>
            <person name="Li J."/>
            <person name="Xun X."/>
            <person name="Sun Y."/>
            <person name="Guo X."/>
            <person name="Huan P."/>
            <person name="Dong B."/>
            <person name="Zhang L."/>
            <person name="Hu X."/>
            <person name="Sun X."/>
            <person name="Wang J."/>
            <person name="Zhao C."/>
            <person name="Wang Y."/>
            <person name="Wang D."/>
            <person name="Huang X."/>
            <person name="Wang R."/>
            <person name="Lv J."/>
            <person name="Li Y."/>
            <person name="Zhang Z."/>
            <person name="Liu B."/>
            <person name="Lu W."/>
            <person name="Hui Y."/>
            <person name="Liang J."/>
            <person name="Zhou Z."/>
            <person name="Hou R."/>
            <person name="Li X."/>
            <person name="Liu Y."/>
            <person name="Li H."/>
            <person name="Ning X."/>
            <person name="Lin Y."/>
            <person name="Zhao L."/>
            <person name="Xing Q."/>
            <person name="Dou J."/>
            <person name="Li Y."/>
            <person name="Mao J."/>
            <person name="Guo H."/>
            <person name="Dou H."/>
            <person name="Li T."/>
            <person name="Mu C."/>
            <person name="Jiang W."/>
            <person name="Fu Q."/>
            <person name="Fu X."/>
            <person name="Miao Y."/>
            <person name="Liu J."/>
            <person name="Yu Q."/>
            <person name="Li R."/>
            <person name="Liao H."/>
            <person name="Li X."/>
            <person name="Kong Y."/>
            <person name="Jiang Z."/>
            <person name="Chourrout D."/>
            <person name="Li R."/>
            <person name="Bao Z."/>
        </authorList>
    </citation>
    <scope>NUCLEOTIDE SEQUENCE [LARGE SCALE GENOMIC DNA]</scope>
    <source>
        <strain evidence="10 11">PY_sf001</strain>
    </source>
</reference>
<feature type="region of interest" description="Disordered" evidence="7">
    <location>
        <begin position="420"/>
        <end position="521"/>
    </location>
</feature>
<evidence type="ECO:0000256" key="5">
    <source>
        <dbReference type="ARBA" id="ARBA00023038"/>
    </source>
</evidence>
<dbReference type="STRING" id="6573.A0A210QVE9"/>
<accession>A0A210QVE9</accession>
<feature type="compositionally biased region" description="Basic and acidic residues" evidence="7">
    <location>
        <begin position="333"/>
        <end position="349"/>
    </location>
</feature>
<dbReference type="Pfam" id="PF15936">
    <property type="entry name" value="DUF4749"/>
    <property type="match status" value="1"/>
</dbReference>
<dbReference type="CDD" id="cd08368">
    <property type="entry name" value="LIM"/>
    <property type="match status" value="1"/>
</dbReference>
<feature type="region of interest" description="Disordered" evidence="7">
    <location>
        <begin position="202"/>
        <end position="268"/>
    </location>
</feature>
<dbReference type="FunFam" id="2.10.110.10:FF:000010">
    <property type="entry name" value="PDZ and LIM domain protein 5"/>
    <property type="match status" value="1"/>
</dbReference>
<dbReference type="CDD" id="cd09363">
    <property type="entry name" value="LIM3_Enigma_like"/>
    <property type="match status" value="1"/>
</dbReference>
<keyword evidence="4 6" id="KW-0862">Zinc</keyword>
<feature type="compositionally biased region" description="Polar residues" evidence="7">
    <location>
        <begin position="293"/>
        <end position="313"/>
    </location>
</feature>
<dbReference type="GO" id="GO:0003779">
    <property type="term" value="F:actin binding"/>
    <property type="evidence" value="ECO:0007669"/>
    <property type="project" value="TreeGrafter"/>
</dbReference>
<keyword evidence="11" id="KW-1185">Reference proteome</keyword>
<keyword evidence="5 6" id="KW-0440">LIM domain</keyword>
<evidence type="ECO:0000256" key="2">
    <source>
        <dbReference type="ARBA" id="ARBA00022490"/>
    </source>
</evidence>
<dbReference type="GO" id="GO:0030018">
    <property type="term" value="C:Z disc"/>
    <property type="evidence" value="ECO:0007669"/>
    <property type="project" value="TreeGrafter"/>
</dbReference>
<protein>
    <submittedName>
        <fullName evidence="10">PDZ and LIM domain protein Zasp</fullName>
    </submittedName>
</protein>
<feature type="domain" description="LIM zinc-binding" evidence="8">
    <location>
        <begin position="601"/>
        <end position="660"/>
    </location>
</feature>
<dbReference type="InterPro" id="IPR050604">
    <property type="entry name" value="PDZ-LIM_domain"/>
</dbReference>
<dbReference type="PROSITE" id="PS00478">
    <property type="entry name" value="LIM_DOMAIN_1"/>
    <property type="match status" value="2"/>
</dbReference>
<proteinExistence type="predicted"/>
<evidence type="ECO:0000313" key="10">
    <source>
        <dbReference type="EMBL" id="OWF52738.1"/>
    </source>
</evidence>
<feature type="compositionally biased region" description="Polar residues" evidence="7">
    <location>
        <begin position="213"/>
        <end position="223"/>
    </location>
</feature>
<feature type="compositionally biased region" description="Pro residues" evidence="7">
    <location>
        <begin position="457"/>
        <end position="471"/>
    </location>
</feature>
<dbReference type="FunFam" id="2.30.42.10:FF:000055">
    <property type="entry name" value="PDZ and LIM domain protein 3"/>
    <property type="match status" value="1"/>
</dbReference>
<feature type="region of interest" description="Disordered" evidence="7">
    <location>
        <begin position="366"/>
        <end position="391"/>
    </location>
</feature>
<dbReference type="InterPro" id="IPR001478">
    <property type="entry name" value="PDZ"/>
</dbReference>
<dbReference type="SMART" id="SM00228">
    <property type="entry name" value="PDZ"/>
    <property type="match status" value="1"/>
</dbReference>
<name>A0A210QVE9_MIZYE</name>
<dbReference type="FunFam" id="2.10.110.10:FF:000020">
    <property type="entry name" value="PDZ and LIM domain protein 5"/>
    <property type="match status" value="1"/>
</dbReference>
<organism evidence="10 11">
    <name type="scientific">Mizuhopecten yessoensis</name>
    <name type="common">Japanese scallop</name>
    <name type="synonym">Patinopecten yessoensis</name>
    <dbReference type="NCBI Taxonomy" id="6573"/>
    <lineage>
        <taxon>Eukaryota</taxon>
        <taxon>Metazoa</taxon>
        <taxon>Spiralia</taxon>
        <taxon>Lophotrochozoa</taxon>
        <taxon>Mollusca</taxon>
        <taxon>Bivalvia</taxon>
        <taxon>Autobranchia</taxon>
        <taxon>Pteriomorphia</taxon>
        <taxon>Pectinida</taxon>
        <taxon>Pectinoidea</taxon>
        <taxon>Pectinidae</taxon>
        <taxon>Mizuhopecten</taxon>
    </lineage>
</organism>